<dbReference type="Gene3D" id="3.90.210.10">
    <property type="entry name" value="Heat-Labile Enterotoxin, subunit A"/>
    <property type="match status" value="1"/>
</dbReference>
<dbReference type="Proteomes" id="UP000264702">
    <property type="component" value="Unassembled WGS sequence"/>
</dbReference>
<accession>A0A372IMT8</accession>
<organism evidence="1 2">
    <name type="scientific">Paracidobacterium acidisoli</name>
    <dbReference type="NCBI Taxonomy" id="2303751"/>
    <lineage>
        <taxon>Bacteria</taxon>
        <taxon>Pseudomonadati</taxon>
        <taxon>Acidobacteriota</taxon>
        <taxon>Terriglobia</taxon>
        <taxon>Terriglobales</taxon>
        <taxon>Acidobacteriaceae</taxon>
        <taxon>Paracidobacterium</taxon>
    </lineage>
</organism>
<proteinExistence type="predicted"/>
<keyword evidence="2" id="KW-1185">Reference proteome</keyword>
<name>A0A372IMT8_9BACT</name>
<sequence>MPYDRGKLSVAHGNLRVMYLNHGIVTVQSTFQLPGPPPPSLNAPGRGFRERRKFDPRQVAVMGKMVQDLDEFELDFDAANPYMASDLISGPEFVFHGSKQTWDVIYESGGLQSLGDNTSISQHVHNSTAAQSSYVSGTRALSVAHSFASGGLNKTVGEYGFVYMFHIDGGIVMGNGHNHNQAEVAGLGKVPIRDILMFKWLAQPRKIYLNLEYTATPTPPLLIQNCLTAIGGGATP</sequence>
<evidence type="ECO:0000313" key="2">
    <source>
        <dbReference type="Proteomes" id="UP000264702"/>
    </source>
</evidence>
<evidence type="ECO:0000313" key="1">
    <source>
        <dbReference type="EMBL" id="RFU16185.1"/>
    </source>
</evidence>
<reference evidence="1 2" key="1">
    <citation type="submission" date="2018-08" db="EMBL/GenBank/DDBJ databases">
        <title>Acidipila sp. 4G-K13, an acidobacterium isolated from forest soil.</title>
        <authorList>
            <person name="Gao Z.-H."/>
            <person name="Qiu L.-H."/>
        </authorList>
    </citation>
    <scope>NUCLEOTIDE SEQUENCE [LARGE SCALE GENOMIC DNA]</scope>
    <source>
        <strain evidence="1 2">4G-K13</strain>
    </source>
</reference>
<dbReference type="EMBL" id="QVQT01000004">
    <property type="protein sequence ID" value="RFU16185.1"/>
    <property type="molecule type" value="Genomic_DNA"/>
</dbReference>
<dbReference type="RefSeq" id="WP_117300282.1">
    <property type="nucleotide sequence ID" value="NZ_QVQT02000004.1"/>
</dbReference>
<gene>
    <name evidence="1" type="ORF">D0Y96_12290</name>
</gene>
<comment type="caution">
    <text evidence="1">The sequence shown here is derived from an EMBL/GenBank/DDBJ whole genome shotgun (WGS) entry which is preliminary data.</text>
</comment>
<protein>
    <submittedName>
        <fullName evidence="1">Uncharacterized protein</fullName>
    </submittedName>
</protein>
<dbReference type="AlphaFoldDB" id="A0A372IMT8"/>
<dbReference type="SUPFAM" id="SSF56399">
    <property type="entry name" value="ADP-ribosylation"/>
    <property type="match status" value="1"/>
</dbReference>